<evidence type="ECO:0000256" key="10">
    <source>
        <dbReference type="ARBA" id="ARBA00023239"/>
    </source>
</evidence>
<dbReference type="PIRSF" id="PIRSF001340">
    <property type="entry name" value="AIR_carboxylase"/>
    <property type="match status" value="1"/>
</dbReference>
<dbReference type="SUPFAM" id="SSF56059">
    <property type="entry name" value="Glutathione synthetase ATP-binding domain-like"/>
    <property type="match status" value="1"/>
</dbReference>
<dbReference type="GO" id="GO:0006189">
    <property type="term" value="P:'de novo' IMP biosynthetic process"/>
    <property type="evidence" value="ECO:0007669"/>
    <property type="project" value="UniProtKB-UniRule"/>
</dbReference>
<dbReference type="EC" id="4.1.1.21" evidence="4 11"/>
<dbReference type="OrthoDB" id="15425at2759"/>
<keyword evidence="6 11" id="KW-0547">Nucleotide-binding</keyword>
<dbReference type="InterPro" id="IPR011761">
    <property type="entry name" value="ATP-grasp"/>
</dbReference>
<dbReference type="FunFam" id="3.40.50.1970:FF:000013">
    <property type="entry name" value="Phosphoribosylaminoimidazole carboxylase"/>
    <property type="match status" value="1"/>
</dbReference>
<evidence type="ECO:0000256" key="4">
    <source>
        <dbReference type="ARBA" id="ARBA00012329"/>
    </source>
</evidence>
<evidence type="ECO:0000256" key="2">
    <source>
        <dbReference type="ARBA" id="ARBA00004747"/>
    </source>
</evidence>
<evidence type="ECO:0000313" key="13">
    <source>
        <dbReference type="EMBL" id="KNE54746.1"/>
    </source>
</evidence>
<dbReference type="NCBIfam" id="TIGR01162">
    <property type="entry name" value="purE"/>
    <property type="match status" value="1"/>
</dbReference>
<dbReference type="HAMAP" id="MF_01928">
    <property type="entry name" value="PurK"/>
    <property type="match status" value="1"/>
</dbReference>
<keyword evidence="10 11" id="KW-0456">Lyase</keyword>
<dbReference type="InterPro" id="IPR003135">
    <property type="entry name" value="ATP-grasp_carboxylate-amine"/>
</dbReference>
<gene>
    <name evidence="13" type="ORF">AMAG_00705</name>
</gene>
<dbReference type="SUPFAM" id="SSF52255">
    <property type="entry name" value="N5-CAIR mutase (phosphoribosylaminoimidazole carboxylase, PurE)"/>
    <property type="match status" value="1"/>
</dbReference>
<dbReference type="PANTHER" id="PTHR11609:SF5">
    <property type="entry name" value="PHOSPHORIBOSYLAMINOIMIDAZOLE CARBOXYLASE"/>
    <property type="match status" value="1"/>
</dbReference>
<dbReference type="Pfam" id="PF22660">
    <property type="entry name" value="RS_preATP-grasp-like"/>
    <property type="match status" value="1"/>
</dbReference>
<proteinExistence type="inferred from homology"/>
<evidence type="ECO:0000256" key="6">
    <source>
        <dbReference type="ARBA" id="ARBA00022741"/>
    </source>
</evidence>
<dbReference type="Pfam" id="PF17769">
    <property type="entry name" value="PurK_C"/>
    <property type="match status" value="1"/>
</dbReference>
<dbReference type="eggNOG" id="KOG2835">
    <property type="taxonomic scope" value="Eukaryota"/>
</dbReference>
<dbReference type="HAMAP" id="MF_01929">
    <property type="entry name" value="PurE_classI"/>
    <property type="match status" value="1"/>
</dbReference>
<sequence length="595" mass="63223">MDPTSPLSASLPRVGILGAGQLGRMLQEAAHRLSVPVVCLDTPADAPAKQLSLASANVANGSFRSADDIRKFVTEQNVDVLTVEIEHVDTHILDALLKERPNLRVYPAPSTIRTIQDKHAQKAHLRAHNVPVADFLSVATPADVLRAANDGGFGFPLMLKAKREAYDGRGNYVVKSAADVEGAFTALNPKRDAKALYVERWVPFVRELATMVVRDAQGHVVAYPVVETVHTRNICHVVVAPAQIDGMLAKKVQKVAEQCIASFDGAGIFGVEMFQLENGDIYINEIAPRPHNSGHYTIEACHTSQFENHLRVLAGLPIGSTDLKVPFACMLNVLGAPSSDLVDSLAACRTSLTVPGATVHLYGKAGCRADRKLGHITVVADTFPELQDKMGTLLKMDPTAAKAVQAALATAGGSAAALAAAVSPALRIAAPKVGIIMGSDSDLPVMRAAADILDAFEVPYEVTIVSAHRTPLRMVQYAQDAHQRGIQVIIAGAGGAAHLPGMVAAITPLPVIGVPVALKVLDGQDSLLSIVQMPRGVPVATVAINNSTNAGLLAVRIVGSAAPHFREKMAEYMKRMEQEVMGKVDRLAKVGHKDY</sequence>
<dbReference type="InterPro" id="IPR016301">
    <property type="entry name" value="Ade2_fungi/plant"/>
</dbReference>
<protein>
    <recommendedName>
        <fullName evidence="5 11">Phosphoribosylaminoimidazole carboxylase</fullName>
        <ecNumber evidence="4 11">4.1.1.21</ecNumber>
    </recommendedName>
</protein>
<reference evidence="13 14" key="1">
    <citation type="submission" date="2009-11" db="EMBL/GenBank/DDBJ databases">
        <title>Annotation of Allomyces macrogynus ATCC 38327.</title>
        <authorList>
            <consortium name="The Broad Institute Genome Sequencing Platform"/>
            <person name="Russ C."/>
            <person name="Cuomo C."/>
            <person name="Burger G."/>
            <person name="Gray M.W."/>
            <person name="Holland P.W.H."/>
            <person name="King N."/>
            <person name="Lang F.B.F."/>
            <person name="Roger A.J."/>
            <person name="Ruiz-Trillo I."/>
            <person name="Young S.K."/>
            <person name="Zeng Q."/>
            <person name="Gargeya S."/>
            <person name="Fitzgerald M."/>
            <person name="Haas B."/>
            <person name="Abouelleil A."/>
            <person name="Alvarado L."/>
            <person name="Arachchi H.M."/>
            <person name="Berlin A."/>
            <person name="Chapman S.B."/>
            <person name="Gearin G."/>
            <person name="Goldberg J."/>
            <person name="Griggs A."/>
            <person name="Gujja S."/>
            <person name="Hansen M."/>
            <person name="Heiman D."/>
            <person name="Howarth C."/>
            <person name="Larimer J."/>
            <person name="Lui A."/>
            <person name="MacDonald P.J.P."/>
            <person name="McCowen C."/>
            <person name="Montmayeur A."/>
            <person name="Murphy C."/>
            <person name="Neiman D."/>
            <person name="Pearson M."/>
            <person name="Priest M."/>
            <person name="Roberts A."/>
            <person name="Saif S."/>
            <person name="Shea T."/>
            <person name="Sisk P."/>
            <person name="Stolte C."/>
            <person name="Sykes S."/>
            <person name="Wortman J."/>
            <person name="Nusbaum C."/>
            <person name="Birren B."/>
        </authorList>
    </citation>
    <scope>NUCLEOTIDE SEQUENCE [LARGE SCALE GENOMIC DNA]</scope>
    <source>
        <strain evidence="13 14">ATCC 38327</strain>
    </source>
</reference>
<dbReference type="PANTHER" id="PTHR11609">
    <property type="entry name" value="PURINE BIOSYNTHESIS PROTEIN 6/7, PUR6/7"/>
    <property type="match status" value="1"/>
</dbReference>
<dbReference type="AlphaFoldDB" id="A0A0L0RXG1"/>
<dbReference type="EMBL" id="GG745328">
    <property type="protein sequence ID" value="KNE54746.1"/>
    <property type="molecule type" value="Genomic_DNA"/>
</dbReference>
<dbReference type="InterPro" id="IPR040686">
    <property type="entry name" value="PurK_C"/>
</dbReference>
<dbReference type="PROSITE" id="PS50975">
    <property type="entry name" value="ATP_GRASP"/>
    <property type="match status" value="1"/>
</dbReference>
<dbReference type="GO" id="GO:0004638">
    <property type="term" value="F:phosphoribosylaminoimidazole carboxylase activity"/>
    <property type="evidence" value="ECO:0007669"/>
    <property type="project" value="UniProtKB-UniRule"/>
</dbReference>
<evidence type="ECO:0000256" key="7">
    <source>
        <dbReference type="ARBA" id="ARBA00022755"/>
    </source>
</evidence>
<dbReference type="STRING" id="578462.A0A0L0RXG1"/>
<dbReference type="Pfam" id="PF00731">
    <property type="entry name" value="AIRC"/>
    <property type="match status" value="1"/>
</dbReference>
<dbReference type="Proteomes" id="UP000054350">
    <property type="component" value="Unassembled WGS sequence"/>
</dbReference>
<dbReference type="NCBIfam" id="NF004679">
    <property type="entry name" value="PRK06019.1-5"/>
    <property type="match status" value="1"/>
</dbReference>
<dbReference type="GO" id="GO:0046872">
    <property type="term" value="F:metal ion binding"/>
    <property type="evidence" value="ECO:0007669"/>
    <property type="project" value="InterPro"/>
</dbReference>
<dbReference type="Gene3D" id="3.30.1490.20">
    <property type="entry name" value="ATP-grasp fold, A domain"/>
    <property type="match status" value="1"/>
</dbReference>
<evidence type="ECO:0000259" key="12">
    <source>
        <dbReference type="PROSITE" id="PS50975"/>
    </source>
</evidence>
<dbReference type="InterPro" id="IPR054350">
    <property type="entry name" value="PurT/PurK_preATP-grasp"/>
</dbReference>
<evidence type="ECO:0000256" key="11">
    <source>
        <dbReference type="PIRNR" id="PIRNR001340"/>
    </source>
</evidence>
<evidence type="ECO:0000256" key="9">
    <source>
        <dbReference type="ARBA" id="ARBA00022840"/>
    </source>
</evidence>
<dbReference type="GO" id="GO:0005524">
    <property type="term" value="F:ATP binding"/>
    <property type="evidence" value="ECO:0007669"/>
    <property type="project" value="UniProtKB-UniRule"/>
</dbReference>
<dbReference type="InterPro" id="IPR011054">
    <property type="entry name" value="Rudment_hybrid_motif"/>
</dbReference>
<keyword evidence="8 11" id="KW-0210">Decarboxylase</keyword>
<name>A0A0L0RXG1_ALLM3</name>
<comment type="pathway">
    <text evidence="2 11">Purine metabolism; IMP biosynthesis via de novo pathway; 5-amino-1-(5-phospho-D-ribosyl)imidazole-4-carboxylate from 5-amino-1-(5-phospho-D-ribosyl)imidazole (carboxylase route): step 1/1.</text>
</comment>
<organism evidence="13 14">
    <name type="scientific">Allomyces macrogynus (strain ATCC 38327)</name>
    <name type="common">Allomyces javanicus var. macrogynus</name>
    <dbReference type="NCBI Taxonomy" id="578462"/>
    <lineage>
        <taxon>Eukaryota</taxon>
        <taxon>Fungi</taxon>
        <taxon>Fungi incertae sedis</taxon>
        <taxon>Blastocladiomycota</taxon>
        <taxon>Blastocladiomycetes</taxon>
        <taxon>Blastocladiales</taxon>
        <taxon>Blastocladiaceae</taxon>
        <taxon>Allomyces</taxon>
    </lineage>
</organism>
<evidence type="ECO:0000256" key="1">
    <source>
        <dbReference type="ARBA" id="ARBA00001244"/>
    </source>
</evidence>
<dbReference type="Gene3D" id="3.40.50.20">
    <property type="match status" value="1"/>
</dbReference>
<keyword evidence="9 11" id="KW-0067">ATP-binding</keyword>
<dbReference type="UniPathway" id="UPA00074">
    <property type="reaction ID" value="UER00130"/>
</dbReference>
<dbReference type="Gene3D" id="3.30.470.20">
    <property type="entry name" value="ATP-grasp fold, B domain"/>
    <property type="match status" value="1"/>
</dbReference>
<dbReference type="VEuPathDB" id="FungiDB:AMAG_00705"/>
<accession>A0A0L0RXG1</accession>
<dbReference type="InterPro" id="IPR016185">
    <property type="entry name" value="PreATP-grasp_dom_sf"/>
</dbReference>
<evidence type="ECO:0000256" key="5">
    <source>
        <dbReference type="ARBA" id="ARBA00021059"/>
    </source>
</evidence>
<dbReference type="OMA" id="PANVKWK"/>
<evidence type="ECO:0000313" key="14">
    <source>
        <dbReference type="Proteomes" id="UP000054350"/>
    </source>
</evidence>
<dbReference type="InterPro" id="IPR005875">
    <property type="entry name" value="PurK"/>
</dbReference>
<dbReference type="Gene3D" id="3.40.50.1970">
    <property type="match status" value="1"/>
</dbReference>
<reference evidence="14" key="2">
    <citation type="submission" date="2009-11" db="EMBL/GenBank/DDBJ databases">
        <title>The Genome Sequence of Allomyces macrogynus strain ATCC 38327.</title>
        <authorList>
            <consortium name="The Broad Institute Genome Sequencing Platform"/>
            <person name="Russ C."/>
            <person name="Cuomo C."/>
            <person name="Shea T."/>
            <person name="Young S.K."/>
            <person name="Zeng Q."/>
            <person name="Koehrsen M."/>
            <person name="Haas B."/>
            <person name="Borodovsky M."/>
            <person name="Guigo R."/>
            <person name="Alvarado L."/>
            <person name="Berlin A."/>
            <person name="Borenstein D."/>
            <person name="Chen Z."/>
            <person name="Engels R."/>
            <person name="Freedman E."/>
            <person name="Gellesch M."/>
            <person name="Goldberg J."/>
            <person name="Griggs A."/>
            <person name="Gujja S."/>
            <person name="Heiman D."/>
            <person name="Hepburn T."/>
            <person name="Howarth C."/>
            <person name="Jen D."/>
            <person name="Larson L."/>
            <person name="Lewis B."/>
            <person name="Mehta T."/>
            <person name="Park D."/>
            <person name="Pearson M."/>
            <person name="Roberts A."/>
            <person name="Saif S."/>
            <person name="Shenoy N."/>
            <person name="Sisk P."/>
            <person name="Stolte C."/>
            <person name="Sykes S."/>
            <person name="Walk T."/>
            <person name="White J."/>
            <person name="Yandava C."/>
            <person name="Burger G."/>
            <person name="Gray M.W."/>
            <person name="Holland P.W.H."/>
            <person name="King N."/>
            <person name="Lang F.B.F."/>
            <person name="Roger A.J."/>
            <person name="Ruiz-Trillo I."/>
            <person name="Lander E."/>
            <person name="Nusbaum C."/>
        </authorList>
    </citation>
    <scope>NUCLEOTIDE SEQUENCE [LARGE SCALE GENOMIC DNA]</scope>
    <source>
        <strain evidence="14">ATCC 38327</strain>
    </source>
</reference>
<dbReference type="NCBIfam" id="TIGR01161">
    <property type="entry name" value="purK"/>
    <property type="match status" value="1"/>
</dbReference>
<dbReference type="FunFam" id="3.30.470.20:FF:000037">
    <property type="entry name" value="Phosphoribosylaminoimidazole carboxylase, chloroplastic"/>
    <property type="match status" value="1"/>
</dbReference>
<dbReference type="Pfam" id="PF02222">
    <property type="entry name" value="ATP-grasp"/>
    <property type="match status" value="1"/>
</dbReference>
<dbReference type="SUPFAM" id="SSF52440">
    <property type="entry name" value="PreATP-grasp domain"/>
    <property type="match status" value="1"/>
</dbReference>
<feature type="domain" description="ATP-grasp" evidence="12">
    <location>
        <begin position="122"/>
        <end position="314"/>
    </location>
</feature>
<dbReference type="InterPro" id="IPR033747">
    <property type="entry name" value="PurE_ClassI"/>
</dbReference>
<comment type="catalytic activity">
    <reaction evidence="1 11">
        <text>5-amino-1-(5-phospho-D-ribosyl)imidazole-4-carboxylate + H(+) = 5-amino-1-(5-phospho-beta-D-ribosyl)imidazole + CO2</text>
        <dbReference type="Rhea" id="RHEA:10792"/>
        <dbReference type="ChEBI" id="CHEBI:15378"/>
        <dbReference type="ChEBI" id="CHEBI:16526"/>
        <dbReference type="ChEBI" id="CHEBI:77657"/>
        <dbReference type="ChEBI" id="CHEBI:137981"/>
        <dbReference type="EC" id="4.1.1.21"/>
    </reaction>
</comment>
<dbReference type="SMART" id="SM01001">
    <property type="entry name" value="AIRC"/>
    <property type="match status" value="1"/>
</dbReference>
<dbReference type="InterPro" id="IPR000031">
    <property type="entry name" value="PurE_dom"/>
</dbReference>
<dbReference type="SUPFAM" id="SSF51246">
    <property type="entry name" value="Rudiment single hybrid motif"/>
    <property type="match status" value="1"/>
</dbReference>
<keyword evidence="7 11" id="KW-0658">Purine biosynthesis</keyword>
<evidence type="ECO:0000256" key="8">
    <source>
        <dbReference type="ARBA" id="ARBA00022793"/>
    </source>
</evidence>
<dbReference type="InterPro" id="IPR013815">
    <property type="entry name" value="ATP_grasp_subdomain_1"/>
</dbReference>
<evidence type="ECO:0000256" key="3">
    <source>
        <dbReference type="ARBA" id="ARBA00006114"/>
    </source>
</evidence>
<keyword evidence="14" id="KW-1185">Reference proteome</keyword>
<comment type="similarity">
    <text evidence="3 11">In the C-terminal section; belongs to the AIR carboxylase family. Class I subfamily.</text>
</comment>